<name>A0A0K0NKX2_9CAUD</name>
<evidence type="ECO:0000313" key="2">
    <source>
        <dbReference type="Proteomes" id="UP000204451"/>
    </source>
</evidence>
<dbReference type="KEGG" id="vg:26516917"/>
<dbReference type="GeneID" id="26516917"/>
<gene>
    <name evidence="1" type="ORF">GMA3_46</name>
</gene>
<organism evidence="1 2">
    <name type="scientific">Gordonia phage GMA3</name>
    <dbReference type="NCBI Taxonomy" id="1647284"/>
    <lineage>
        <taxon>Viruses</taxon>
        <taxon>Duplodnaviria</taxon>
        <taxon>Heunggongvirae</taxon>
        <taxon>Uroviricota</taxon>
        <taxon>Caudoviricetes</taxon>
        <taxon>Gamtrevirus</taxon>
        <taxon>Gamtrevirus GMA3</taxon>
    </lineage>
</organism>
<accession>A0A0K0NKX2</accession>
<dbReference type="Proteomes" id="UP000204451">
    <property type="component" value="Segment"/>
</dbReference>
<proteinExistence type="predicted"/>
<keyword evidence="2" id="KW-1185">Reference proteome</keyword>
<protein>
    <submittedName>
        <fullName evidence="1">Uncharacterized protein</fullName>
    </submittedName>
</protein>
<sequence>MGYKWEVSAWVKENGEYGYKQVYFGKYLAAALVAAIKAKKNSGCVKLEWR</sequence>
<evidence type="ECO:0000313" key="1">
    <source>
        <dbReference type="EMBL" id="AKL88223.1"/>
    </source>
</evidence>
<dbReference type="RefSeq" id="YP_009188614.1">
    <property type="nucleotide sequence ID" value="NC_028668.1"/>
</dbReference>
<dbReference type="EMBL" id="KR063279">
    <property type="protein sequence ID" value="AKL88223.1"/>
    <property type="molecule type" value="Genomic_DNA"/>
</dbReference>
<reference evidence="1 2" key="1">
    <citation type="journal article" date="2015" name="PLoS ONE">
        <title>Lysis to Kill: Evaluation of the Lytic Abilities, and Genomics of Nine Bacteriophages Infective for Gordonia spp. and Their Potential Use in Activated Sludge Foam Biocontrol.</title>
        <authorList>
            <person name="Dyson Z.A."/>
            <person name="Tucci J."/>
            <person name="Seviour R.J."/>
            <person name="Petrovski S."/>
        </authorList>
    </citation>
    <scope>NUCLEOTIDE SEQUENCE [LARGE SCALE GENOMIC DNA]</scope>
</reference>